<name>A0A5M6IWM7_9PROT</name>
<dbReference type="InterPro" id="IPR008571">
    <property type="entry name" value="HerA-like"/>
</dbReference>
<dbReference type="NCBIfam" id="NF042943">
    <property type="entry name" value="HerA_antiphage"/>
    <property type="match status" value="1"/>
</dbReference>
<keyword evidence="4" id="KW-1185">Reference proteome</keyword>
<protein>
    <submittedName>
        <fullName evidence="3">ATP-binding protein</fullName>
    </submittedName>
</protein>
<sequence>MIIGRHPLGYVVEVDGPQVLLNLHESTRGHAAGHADGVSTVGQPGDLIGVEGGSNVIVVRVLSVAFAEPREVHSRGSMGRSTPAVPLRQLRGCVIGCISRHNERLEFTAHEWRLPVLGAAAFPLSDLEVLATLGGKTGDGERILLGRDARSGLLPFSVGVDGLLGRHLAVLGGTGQGKTHFVAALLQCLARAPDARIVVFDVNGEYAPAFAYLGSRLLVTRLGKEGLRIPYYALGRHGLSRLLLPSERAQMPALRFALERLAFVEANEEGAGLVGEAKVLFDDCRAGDARDAFQAIRKLKAGGAKPAAKWPHMSALSCLSAEWYATREDRGVARRDSFHYGHIHSLVNRIRGLIEDERFREVVRVEGGQPAEGALSMAAEGARLVETVFGSQAGNPGGWSVHVVDLSRLAQDLMPFVLGSFLELYAAELFQRGPGNTHPTLLVLEEAHHYLRQLPGDAETGQHALAYERLAKEGRKFGVSLLVSTQRPSEVSPTVLAQCGTWAVFRLSNEADQRSVSAAAESAAANVARQMSGLARGEAILFGGAVPIATRIAVVRPNPEPRSADPCFGRSWKMGSDVGEESPPVPD</sequence>
<reference evidence="3 4" key="1">
    <citation type="submission" date="2019-09" db="EMBL/GenBank/DDBJ databases">
        <title>Genome sequence of Rhodovastum atsumiense, a diverse member of the Acetobacteraceae family of non-sulfur purple photosynthetic bacteria.</title>
        <authorList>
            <person name="Meyer T."/>
            <person name="Kyndt J."/>
        </authorList>
    </citation>
    <scope>NUCLEOTIDE SEQUENCE [LARGE SCALE GENOMIC DNA]</scope>
    <source>
        <strain evidence="3 4">DSM 21279</strain>
    </source>
</reference>
<dbReference type="RefSeq" id="WP_150041019.1">
    <property type="nucleotide sequence ID" value="NZ_OW485605.1"/>
</dbReference>
<dbReference type="Gene3D" id="3.40.50.300">
    <property type="entry name" value="P-loop containing nucleotide triphosphate hydrolases"/>
    <property type="match status" value="2"/>
</dbReference>
<keyword evidence="3" id="KW-0547">Nucleotide-binding</keyword>
<dbReference type="OrthoDB" id="9806951at2"/>
<dbReference type="InterPro" id="IPR002789">
    <property type="entry name" value="HerA_central"/>
</dbReference>
<gene>
    <name evidence="3" type="ORF">F1189_12145</name>
</gene>
<dbReference type="AlphaFoldDB" id="A0A5M6IWM7"/>
<organism evidence="3 4">
    <name type="scientific">Rhodovastum atsumiense</name>
    <dbReference type="NCBI Taxonomy" id="504468"/>
    <lineage>
        <taxon>Bacteria</taxon>
        <taxon>Pseudomonadati</taxon>
        <taxon>Pseudomonadota</taxon>
        <taxon>Alphaproteobacteria</taxon>
        <taxon>Acetobacterales</taxon>
        <taxon>Acetobacteraceae</taxon>
        <taxon>Rhodovastum</taxon>
    </lineage>
</organism>
<feature type="region of interest" description="Disordered" evidence="1">
    <location>
        <begin position="559"/>
        <end position="587"/>
    </location>
</feature>
<feature type="domain" description="Helicase HerA central" evidence="2">
    <location>
        <begin position="154"/>
        <end position="261"/>
    </location>
</feature>
<keyword evidence="3" id="KW-0067">ATP-binding</keyword>
<evidence type="ECO:0000259" key="2">
    <source>
        <dbReference type="Pfam" id="PF01935"/>
    </source>
</evidence>
<dbReference type="EMBL" id="VWPK01000017">
    <property type="protein sequence ID" value="KAA5611785.1"/>
    <property type="molecule type" value="Genomic_DNA"/>
</dbReference>
<dbReference type="PANTHER" id="PTHR42957">
    <property type="entry name" value="HELICASE MJ1565-RELATED"/>
    <property type="match status" value="1"/>
</dbReference>
<dbReference type="GO" id="GO:0005524">
    <property type="term" value="F:ATP binding"/>
    <property type="evidence" value="ECO:0007669"/>
    <property type="project" value="UniProtKB-KW"/>
</dbReference>
<dbReference type="PANTHER" id="PTHR42957:SF1">
    <property type="entry name" value="HELICASE MJ1565-RELATED"/>
    <property type="match status" value="1"/>
</dbReference>
<evidence type="ECO:0000256" key="1">
    <source>
        <dbReference type="SAM" id="MobiDB-lite"/>
    </source>
</evidence>
<dbReference type="Pfam" id="PF01935">
    <property type="entry name" value="DUF87"/>
    <property type="match status" value="1"/>
</dbReference>
<proteinExistence type="predicted"/>
<evidence type="ECO:0000313" key="3">
    <source>
        <dbReference type="EMBL" id="KAA5611785.1"/>
    </source>
</evidence>
<dbReference type="Proteomes" id="UP000325255">
    <property type="component" value="Unassembled WGS sequence"/>
</dbReference>
<comment type="caution">
    <text evidence="3">The sequence shown here is derived from an EMBL/GenBank/DDBJ whole genome shotgun (WGS) entry which is preliminary data.</text>
</comment>
<dbReference type="SUPFAM" id="SSF52540">
    <property type="entry name" value="P-loop containing nucleoside triphosphate hydrolases"/>
    <property type="match status" value="1"/>
</dbReference>
<accession>A0A5M6IWM7</accession>
<dbReference type="InterPro" id="IPR027417">
    <property type="entry name" value="P-loop_NTPase"/>
</dbReference>
<evidence type="ECO:0000313" key="4">
    <source>
        <dbReference type="Proteomes" id="UP000325255"/>
    </source>
</evidence>